<dbReference type="Proteomes" id="UP000188726">
    <property type="component" value="Unassembled WGS sequence"/>
</dbReference>
<feature type="binding site" evidence="21">
    <location>
        <begin position="20"/>
        <end position="25"/>
    </location>
    <ligand>
        <name>substrate</name>
    </ligand>
</feature>
<evidence type="ECO:0000256" key="14">
    <source>
        <dbReference type="ARBA" id="ARBA00022842"/>
    </source>
</evidence>
<dbReference type="GO" id="GO:0005524">
    <property type="term" value="F:ATP binding"/>
    <property type="evidence" value="ECO:0007669"/>
    <property type="project" value="UniProtKB-KW"/>
</dbReference>
<comment type="catalytic activity">
    <reaction evidence="24">
        <text>a 1,2-diacyl-sn-glycerol + ATP = a 1,2-diacyl-sn-glycero-3-phosphate + ADP + H(+)</text>
        <dbReference type="Rhea" id="RHEA:10272"/>
        <dbReference type="ChEBI" id="CHEBI:15378"/>
        <dbReference type="ChEBI" id="CHEBI:17815"/>
        <dbReference type="ChEBI" id="CHEBI:30616"/>
        <dbReference type="ChEBI" id="CHEBI:58608"/>
        <dbReference type="ChEBI" id="CHEBI:456216"/>
        <dbReference type="EC" id="2.7.1.107"/>
    </reaction>
</comment>
<evidence type="ECO:0000256" key="13">
    <source>
        <dbReference type="ARBA" id="ARBA00022840"/>
    </source>
</evidence>
<feature type="binding site" evidence="22">
    <location>
        <begin position="92"/>
        <end position="94"/>
    </location>
    <ligand>
        <name>ATP</name>
        <dbReference type="ChEBI" id="CHEBI:30616"/>
    </ligand>
</feature>
<feature type="binding site" evidence="21">
    <location>
        <begin position="119"/>
        <end position="124"/>
    </location>
    <ligand>
        <name>substrate</name>
    </ligand>
</feature>
<feature type="binding site" evidence="23">
    <location>
        <position position="35"/>
    </location>
    <ligand>
        <name>a divalent metal cation</name>
        <dbReference type="ChEBI" id="CHEBI:60240"/>
    </ligand>
</feature>
<feature type="binding site" evidence="22">
    <location>
        <position position="23"/>
    </location>
    <ligand>
        <name>ATP</name>
        <dbReference type="ChEBI" id="CHEBI:30616"/>
    </ligand>
</feature>
<evidence type="ECO:0000256" key="10">
    <source>
        <dbReference type="ARBA" id="ARBA00022723"/>
    </source>
</evidence>
<dbReference type="RefSeq" id="WP_069360839.1">
    <property type="nucleotide sequence ID" value="NZ_CP040022.1"/>
</dbReference>
<keyword evidence="17 24" id="KW-0472">Membrane</keyword>
<evidence type="ECO:0000256" key="4">
    <source>
        <dbReference type="ARBA" id="ARBA00017575"/>
    </source>
</evidence>
<evidence type="ECO:0000256" key="22">
    <source>
        <dbReference type="PIRSR" id="PIRSR600829-3"/>
    </source>
</evidence>
<keyword evidence="19 24" id="KW-1208">Phospholipid metabolism</keyword>
<dbReference type="InterPro" id="IPR000829">
    <property type="entry name" value="DAGK"/>
</dbReference>
<keyword evidence="13 22" id="KW-0067">ATP-binding</keyword>
<evidence type="ECO:0000313" key="25">
    <source>
        <dbReference type="EMBL" id="OOE40566.1"/>
    </source>
</evidence>
<keyword evidence="12 24" id="KW-0418">Kinase</keyword>
<dbReference type="PANTHER" id="PTHR34299:SF1">
    <property type="entry name" value="DIACYLGLYCEROL KINASE"/>
    <property type="match status" value="1"/>
</dbReference>
<feature type="binding site" evidence="21">
    <location>
        <position position="16"/>
    </location>
    <ligand>
        <name>substrate</name>
    </ligand>
</feature>
<evidence type="ECO:0000256" key="17">
    <source>
        <dbReference type="ARBA" id="ARBA00023136"/>
    </source>
</evidence>
<evidence type="ECO:0000313" key="27">
    <source>
        <dbReference type="Proteomes" id="UP000188726"/>
    </source>
</evidence>
<keyword evidence="9 24" id="KW-0812">Transmembrane</keyword>
<feature type="binding site" evidence="21">
    <location>
        <position position="76"/>
    </location>
    <ligand>
        <name>substrate</name>
    </ligand>
</feature>
<comment type="function">
    <text evidence="24">Catalyzes the ATP-dependent phosphorylation of sn-l,2-diacylglycerol (DAG) to phosphatidic acid. Involved in the recycling of diacylglycerol produced as a by-product during membrane-derived oligosaccharide (MDO) biosynthesis.</text>
</comment>
<dbReference type="Pfam" id="PF01219">
    <property type="entry name" value="DAGK_prokar"/>
    <property type="match status" value="1"/>
</dbReference>
<evidence type="ECO:0000256" key="18">
    <source>
        <dbReference type="ARBA" id="ARBA00023209"/>
    </source>
</evidence>
<dbReference type="GO" id="GO:0046872">
    <property type="term" value="F:metal ion binding"/>
    <property type="evidence" value="ECO:0007669"/>
    <property type="project" value="UniProtKB-KW"/>
</dbReference>
<evidence type="ECO:0000256" key="12">
    <source>
        <dbReference type="ARBA" id="ARBA00022777"/>
    </source>
</evidence>
<feature type="binding site" evidence="21">
    <location>
        <begin position="37"/>
        <end position="41"/>
    </location>
    <ligand>
        <name>substrate</name>
    </ligand>
</feature>
<protein>
    <recommendedName>
        <fullName evidence="4 24">Diacylglycerol kinase</fullName>
        <ecNumber evidence="3 24">2.7.1.107</ecNumber>
    </recommendedName>
</protein>
<keyword evidence="6" id="KW-0444">Lipid biosynthesis</keyword>
<evidence type="ECO:0000256" key="2">
    <source>
        <dbReference type="ARBA" id="ARBA00005967"/>
    </source>
</evidence>
<dbReference type="EC" id="2.7.1.107" evidence="3 24"/>
<evidence type="ECO:0000313" key="28">
    <source>
        <dbReference type="Proteomes" id="UP000189021"/>
    </source>
</evidence>
<evidence type="ECO:0000256" key="16">
    <source>
        <dbReference type="ARBA" id="ARBA00023098"/>
    </source>
</evidence>
<evidence type="ECO:0000256" key="11">
    <source>
        <dbReference type="ARBA" id="ARBA00022741"/>
    </source>
</evidence>
<dbReference type="GO" id="GO:0005886">
    <property type="term" value="C:plasma membrane"/>
    <property type="evidence" value="ECO:0007669"/>
    <property type="project" value="UniProtKB-SubCell"/>
</dbReference>
<dbReference type="GO" id="GO:0004143">
    <property type="term" value="F:ATP-dependent diacylglycerol kinase activity"/>
    <property type="evidence" value="ECO:0007669"/>
    <property type="project" value="UniProtKB-EC"/>
</dbReference>
<evidence type="ECO:0000313" key="26">
    <source>
        <dbReference type="EMBL" id="OOE42396.1"/>
    </source>
</evidence>
<evidence type="ECO:0000256" key="15">
    <source>
        <dbReference type="ARBA" id="ARBA00022989"/>
    </source>
</evidence>
<evidence type="ECO:0000256" key="7">
    <source>
        <dbReference type="ARBA" id="ARBA00022519"/>
    </source>
</evidence>
<keyword evidence="10 23" id="KW-0479">Metal-binding</keyword>
<evidence type="ECO:0000256" key="21">
    <source>
        <dbReference type="PIRSR" id="PIRSR600829-2"/>
    </source>
</evidence>
<dbReference type="EMBL" id="MUEO01000042">
    <property type="protein sequence ID" value="OOE42396.1"/>
    <property type="molecule type" value="Genomic_DNA"/>
</dbReference>
<sequence length="136" mass="14811">MGANTSPSEKPRGIIRIIKATGYSWAGLKAAYHHEAAIRQEVVLLAAALVVLLWLQLPLTESLMMFGVIVLVIIVELLNSAIEAVVDRVGEERHELSGRAKDIGSAAVFVSLLLAGVVWLATLWHHFGMPLIQSYT</sequence>
<dbReference type="Gene3D" id="1.10.287.3610">
    <property type="match status" value="1"/>
</dbReference>
<keyword evidence="8 24" id="KW-0808">Transferase</keyword>
<dbReference type="CDD" id="cd14264">
    <property type="entry name" value="DAGK_IM"/>
    <property type="match status" value="1"/>
</dbReference>
<keyword evidence="14 23" id="KW-0460">Magnesium</keyword>
<accession>A0AB36K086</accession>
<feature type="transmembrane region" description="Helical" evidence="24">
    <location>
        <begin position="42"/>
        <end position="59"/>
    </location>
</feature>
<proteinExistence type="inferred from homology"/>
<evidence type="ECO:0000256" key="24">
    <source>
        <dbReference type="RuleBase" id="RU363065"/>
    </source>
</evidence>
<evidence type="ECO:0000256" key="20">
    <source>
        <dbReference type="PIRSR" id="PIRSR600829-1"/>
    </source>
</evidence>
<evidence type="ECO:0000256" key="6">
    <source>
        <dbReference type="ARBA" id="ARBA00022516"/>
    </source>
</evidence>
<keyword evidence="28" id="KW-1185">Reference proteome</keyword>
<keyword evidence="7 24" id="KW-0997">Cell inner membrane</keyword>
<keyword evidence="5" id="KW-1003">Cell membrane</keyword>
<keyword evidence="15 24" id="KW-1133">Transmembrane helix</keyword>
<feature type="binding site" evidence="22">
    <location>
        <position position="16"/>
    </location>
    <ligand>
        <name>ATP</name>
        <dbReference type="ChEBI" id="CHEBI:30616"/>
    </ligand>
</feature>
<dbReference type="PROSITE" id="PS01069">
    <property type="entry name" value="DAGK_PROKAR"/>
    <property type="match status" value="1"/>
</dbReference>
<dbReference type="Proteomes" id="UP000189021">
    <property type="component" value="Unassembled WGS sequence"/>
</dbReference>
<comment type="subcellular location">
    <subcellularLocation>
        <location evidence="1 24">Cell inner membrane</location>
        <topology evidence="1 24">Multi-pass membrane protein</topology>
    </subcellularLocation>
</comment>
<dbReference type="GO" id="GO:0006654">
    <property type="term" value="P:phosphatidic acid biosynthetic process"/>
    <property type="evidence" value="ECO:0007669"/>
    <property type="project" value="InterPro"/>
</dbReference>
<evidence type="ECO:0000256" key="1">
    <source>
        <dbReference type="ARBA" id="ARBA00004429"/>
    </source>
</evidence>
<keyword evidence="18" id="KW-0594">Phospholipid biosynthesis</keyword>
<comment type="caution">
    <text evidence="25">The sequence shown here is derived from an EMBL/GenBank/DDBJ whole genome shotgun (WGS) entry which is preliminary data.</text>
</comment>
<name>A0AB36K086_9GAMM</name>
<comment type="similarity">
    <text evidence="2 24">Belongs to the bacterial diacylglycerol kinase family.</text>
</comment>
<feature type="active site" description="Proton acceptor" evidence="20">
    <location>
        <position position="76"/>
    </location>
</feature>
<reference evidence="27 28" key="1">
    <citation type="journal article" date="2017" name="Genome Announc.">
        <title>Draft Genome Sequences of Salinivibrio proteolyticus, Salinivibrio sharmensis, Salinivibrio siamensis, Salinivibrio costicola subsp. alcaliphilus, Salinivibrio costicola subsp. vallismortis, and 29 New Isolates Belonging to the Genus Salinivibrio.</title>
        <authorList>
            <person name="Lopez-Hermoso C."/>
            <person name="de la Haba R.R."/>
            <person name="Sanchez-Porro C."/>
            <person name="Bayliss S.C."/>
            <person name="Feil E.J."/>
            <person name="Ventosa A."/>
        </authorList>
    </citation>
    <scope>NUCLEOTIDE SEQUENCE [LARGE SCALE GENOMIC DNA]</scope>
    <source>
        <strain evidence="25 28">AL184</strain>
        <strain evidence="26 27">IC202</strain>
    </source>
</reference>
<feature type="binding site" evidence="22">
    <location>
        <begin position="101"/>
        <end position="102"/>
    </location>
    <ligand>
        <name>ATP</name>
        <dbReference type="ChEBI" id="CHEBI:30616"/>
    </ligand>
</feature>
<feature type="binding site" evidence="22">
    <location>
        <position position="83"/>
    </location>
    <ligand>
        <name>ATP</name>
        <dbReference type="ChEBI" id="CHEBI:30616"/>
    </ligand>
</feature>
<feature type="binding site" evidence="21">
    <location>
        <position position="105"/>
    </location>
    <ligand>
        <name>substrate</name>
    </ligand>
</feature>
<dbReference type="InterPro" id="IPR036945">
    <property type="entry name" value="DAGK_sf"/>
</dbReference>
<feature type="transmembrane region" description="Helical" evidence="24">
    <location>
        <begin position="65"/>
        <end position="86"/>
    </location>
</feature>
<keyword evidence="11 22" id="KW-0547">Nucleotide-binding</keyword>
<evidence type="ECO:0000256" key="23">
    <source>
        <dbReference type="PIRSR" id="PIRSR600829-4"/>
    </source>
</evidence>
<keyword evidence="16 24" id="KW-0443">Lipid metabolism</keyword>
<feature type="binding site" evidence="22">
    <location>
        <position position="35"/>
    </location>
    <ligand>
        <name>ATP</name>
        <dbReference type="ChEBI" id="CHEBI:30616"/>
    </ligand>
</feature>
<dbReference type="AlphaFoldDB" id="A0AB36K086"/>
<dbReference type="PANTHER" id="PTHR34299">
    <property type="entry name" value="DIACYLGLYCEROL KINASE"/>
    <property type="match status" value="1"/>
</dbReference>
<feature type="transmembrane region" description="Helical" evidence="24">
    <location>
        <begin position="106"/>
        <end position="127"/>
    </location>
</feature>
<gene>
    <name evidence="25" type="ORF">BZG00_03955</name>
    <name evidence="26" type="ORF">BZG09_13705</name>
</gene>
<organism evidence="25 28">
    <name type="scientific">Salinivibrio kushneri</name>
    <dbReference type="NCBI Taxonomy" id="1908198"/>
    <lineage>
        <taxon>Bacteria</taxon>
        <taxon>Pseudomonadati</taxon>
        <taxon>Pseudomonadota</taxon>
        <taxon>Gammaproteobacteria</taxon>
        <taxon>Vibrionales</taxon>
        <taxon>Vibrionaceae</taxon>
        <taxon>Salinivibrio</taxon>
    </lineage>
</organism>
<feature type="binding site" evidence="23">
    <location>
        <position position="83"/>
    </location>
    <ligand>
        <name>a divalent metal cation</name>
        <dbReference type="ChEBI" id="CHEBI:60240"/>
    </ligand>
</feature>
<evidence type="ECO:0000256" key="19">
    <source>
        <dbReference type="ARBA" id="ARBA00023264"/>
    </source>
</evidence>
<evidence type="ECO:0000256" key="5">
    <source>
        <dbReference type="ARBA" id="ARBA00022475"/>
    </source>
</evidence>
<evidence type="ECO:0000256" key="8">
    <source>
        <dbReference type="ARBA" id="ARBA00022679"/>
    </source>
</evidence>
<evidence type="ECO:0000256" key="3">
    <source>
        <dbReference type="ARBA" id="ARBA00012133"/>
    </source>
</evidence>
<comment type="cofactor">
    <cofactor evidence="23">
        <name>Mg(2+)</name>
        <dbReference type="ChEBI" id="CHEBI:18420"/>
    </cofactor>
    <text evidence="23">Mn(2+), Zn(2+), Cd(2+) and Co(2+) support activity to lesser extents.</text>
</comment>
<dbReference type="EMBL" id="MUEK01000003">
    <property type="protein sequence ID" value="OOE40566.1"/>
    <property type="molecule type" value="Genomic_DNA"/>
</dbReference>
<evidence type="ECO:0000256" key="9">
    <source>
        <dbReference type="ARBA" id="ARBA00022692"/>
    </source>
</evidence>
<dbReference type="InterPro" id="IPR033718">
    <property type="entry name" value="DAGK_prok"/>
</dbReference>